<organism evidence="1 2">
    <name type="scientific">Chlamydomonas reinhardtii</name>
    <name type="common">Chlamydomonas smithii</name>
    <dbReference type="NCBI Taxonomy" id="3055"/>
    <lineage>
        <taxon>Eukaryota</taxon>
        <taxon>Viridiplantae</taxon>
        <taxon>Chlorophyta</taxon>
        <taxon>core chlorophytes</taxon>
        <taxon>Chlorophyceae</taxon>
        <taxon>CS clade</taxon>
        <taxon>Chlamydomonadales</taxon>
        <taxon>Chlamydomonadaceae</taxon>
        <taxon>Chlamydomonas</taxon>
    </lineage>
</organism>
<dbReference type="RefSeq" id="XP_001700980.1">
    <property type="nucleotide sequence ID" value="XM_001700928.2"/>
</dbReference>
<reference evidence="1 2" key="1">
    <citation type="journal article" date="2007" name="Science">
        <title>The Chlamydomonas genome reveals the evolution of key animal and plant functions.</title>
        <authorList>
            <person name="Merchant S.S."/>
            <person name="Prochnik S.E."/>
            <person name="Vallon O."/>
            <person name="Harris E.H."/>
            <person name="Karpowicz S.J."/>
            <person name="Witman G.B."/>
            <person name="Terry A."/>
            <person name="Salamov A."/>
            <person name="Fritz-Laylin L.K."/>
            <person name="Marechal-Drouard L."/>
            <person name="Marshall W.F."/>
            <person name="Qu L.H."/>
            <person name="Nelson D.R."/>
            <person name="Sanderfoot A.A."/>
            <person name="Spalding M.H."/>
            <person name="Kapitonov V.V."/>
            <person name="Ren Q."/>
            <person name="Ferris P."/>
            <person name="Lindquist E."/>
            <person name="Shapiro H."/>
            <person name="Lucas S.M."/>
            <person name="Grimwood J."/>
            <person name="Schmutz J."/>
            <person name="Cardol P."/>
            <person name="Cerutti H."/>
            <person name="Chanfreau G."/>
            <person name="Chen C.L."/>
            <person name="Cognat V."/>
            <person name="Croft M.T."/>
            <person name="Dent R."/>
            <person name="Dutcher S."/>
            <person name="Fernandez E."/>
            <person name="Fukuzawa H."/>
            <person name="Gonzalez-Ballester D."/>
            <person name="Gonzalez-Halphen D."/>
            <person name="Hallmann A."/>
            <person name="Hanikenne M."/>
            <person name="Hippler M."/>
            <person name="Inwood W."/>
            <person name="Jabbari K."/>
            <person name="Kalanon M."/>
            <person name="Kuras R."/>
            <person name="Lefebvre P.A."/>
            <person name="Lemaire S.D."/>
            <person name="Lobanov A.V."/>
            <person name="Lohr M."/>
            <person name="Manuell A."/>
            <person name="Meier I."/>
            <person name="Mets L."/>
            <person name="Mittag M."/>
            <person name="Mittelmeier T."/>
            <person name="Moroney J.V."/>
            <person name="Moseley J."/>
            <person name="Napoli C."/>
            <person name="Nedelcu A.M."/>
            <person name="Niyogi K."/>
            <person name="Novoselov S.V."/>
            <person name="Paulsen I.T."/>
            <person name="Pazour G."/>
            <person name="Purton S."/>
            <person name="Ral J.P."/>
            <person name="Riano-Pachon D.M."/>
            <person name="Riekhof W."/>
            <person name="Rymarquis L."/>
            <person name="Schroda M."/>
            <person name="Stern D."/>
            <person name="Umen J."/>
            <person name="Willows R."/>
            <person name="Wilson N."/>
            <person name="Zimmer S.L."/>
            <person name="Allmer J."/>
            <person name="Balk J."/>
            <person name="Bisova K."/>
            <person name="Chen C.J."/>
            <person name="Elias M."/>
            <person name="Gendler K."/>
            <person name="Hauser C."/>
            <person name="Lamb M.R."/>
            <person name="Ledford H."/>
            <person name="Long J.C."/>
            <person name="Minagawa J."/>
            <person name="Page M.D."/>
            <person name="Pan J."/>
            <person name="Pootakham W."/>
            <person name="Roje S."/>
            <person name="Rose A."/>
            <person name="Stahlberg E."/>
            <person name="Terauchi A.M."/>
            <person name="Yang P."/>
            <person name="Ball S."/>
            <person name="Bowler C."/>
            <person name="Dieckmann C.L."/>
            <person name="Gladyshev V.N."/>
            <person name="Green P."/>
            <person name="Jorgensen R."/>
            <person name="Mayfield S."/>
            <person name="Mueller-Roeber B."/>
            <person name="Rajamani S."/>
            <person name="Sayre R.T."/>
            <person name="Brokstein P."/>
            <person name="Dubchak I."/>
            <person name="Goodstein D."/>
            <person name="Hornick L."/>
            <person name="Huang Y.W."/>
            <person name="Jhaveri J."/>
            <person name="Luo Y."/>
            <person name="Martinez D."/>
            <person name="Ngau W.C."/>
            <person name="Otillar B."/>
            <person name="Poliakov A."/>
            <person name="Porter A."/>
            <person name="Szajkowski L."/>
            <person name="Werner G."/>
            <person name="Zhou K."/>
            <person name="Grigoriev I.V."/>
            <person name="Rokhsar D.S."/>
            <person name="Grossman A.R."/>
        </authorList>
    </citation>
    <scope>NUCLEOTIDE SEQUENCE [LARGE SCALE GENOMIC DNA]</scope>
    <source>
        <strain evidence="2">CC-503</strain>
    </source>
</reference>
<accession>A8I691</accession>
<sequence>MFPSPARGRVKRKRSNDEFLLVDDPKDLLIITADTGKPLEAHIAVLSLFCRVVRNLPRASSGKTTWDLSKLVLEGQSSPVSSAVVRQWLDLVYSRVDAGRQPPTFPSLSEAARSLLLFTDVVGTRGVVMRALGDALAAQPRLTLPVATKGGGGGRAAGGALLPMNFELGLRGKLYYYTKDGLDSSDVPFSGSPHVLVALSSTALFKAAFPGAVAAALEGWLYLAGRLGLVALVRLLLDFYKAHLLPGLCSFAARHEEKTLSRRVLECMPHELLVEGFVTSCVADTQKGGVNIVSGSKLNLELTSPEVAAWFQEKPGCELADCEIDEAGEPGVFEFDGVFMNIRLTLGGTTPVEQQKAVERVMQTLRPRV</sequence>
<dbReference type="PaxDb" id="3055-EDP07234"/>
<protein>
    <submittedName>
        <fullName evidence="1">Uncharacterized protein</fullName>
    </submittedName>
</protein>
<dbReference type="Gramene" id="PNW80383">
    <property type="protein sequence ID" value="PNW80383"/>
    <property type="gene ID" value="CHLRE_07g315250v5"/>
</dbReference>
<dbReference type="AlphaFoldDB" id="A8I691"/>
<evidence type="ECO:0000313" key="2">
    <source>
        <dbReference type="Proteomes" id="UP000006906"/>
    </source>
</evidence>
<gene>
    <name evidence="1" type="ORF">CHLRE_07g315250v5</name>
</gene>
<dbReference type="KEGG" id="cre:CHLRE_07g315250v5"/>
<proteinExistence type="predicted"/>
<keyword evidence="2" id="KW-1185">Reference proteome</keyword>
<dbReference type="GeneID" id="5726343"/>
<dbReference type="Proteomes" id="UP000006906">
    <property type="component" value="Chromosome 7"/>
</dbReference>
<dbReference type="InParanoid" id="A8I691"/>
<dbReference type="HOGENOM" id="CLU_062930_0_0_1"/>
<name>A8I691_CHLRE</name>
<dbReference type="EMBL" id="CM008968">
    <property type="protein sequence ID" value="PNW80383.1"/>
    <property type="molecule type" value="Genomic_DNA"/>
</dbReference>
<evidence type="ECO:0000313" key="1">
    <source>
        <dbReference type="EMBL" id="PNW80383.1"/>
    </source>
</evidence>